<dbReference type="RefSeq" id="WP_006573275.1">
    <property type="nucleotide sequence ID" value="NZ_AAXG02000019.1"/>
</dbReference>
<dbReference type="SUPFAM" id="SSF53920">
    <property type="entry name" value="Fe-only hydrogenase"/>
    <property type="match status" value="1"/>
</dbReference>
<protein>
    <submittedName>
        <fullName evidence="17">Hydrogenase, Fe-only</fullName>
        <ecNumber evidence="17">1.12.-.-</ecNumber>
    </submittedName>
</protein>
<evidence type="ECO:0000256" key="11">
    <source>
        <dbReference type="ARBA" id="ARBA00023027"/>
    </source>
</evidence>
<dbReference type="PROSITE" id="PS51839">
    <property type="entry name" value="4FE4S_HC3"/>
    <property type="match status" value="1"/>
</dbReference>
<evidence type="ECO:0000256" key="4">
    <source>
        <dbReference type="ARBA" id="ARBA00022485"/>
    </source>
</evidence>
<dbReference type="InterPro" id="IPR004108">
    <property type="entry name" value="Fe_hydrogenase_lsu_C"/>
</dbReference>
<dbReference type="InterPro" id="IPR036010">
    <property type="entry name" value="2Fe-2S_ferredoxin-like_sf"/>
</dbReference>
<reference evidence="17 18" key="2">
    <citation type="submission" date="2007-06" db="EMBL/GenBank/DDBJ databases">
        <title>Draft genome sequence of Pseudoflavonifractor capillosus ATCC 29799.</title>
        <authorList>
            <person name="Sudarsanam P."/>
            <person name="Ley R."/>
            <person name="Guruge J."/>
            <person name="Turnbaugh P.J."/>
            <person name="Mahowald M."/>
            <person name="Liep D."/>
            <person name="Gordon J."/>
        </authorList>
    </citation>
    <scope>NUCLEOTIDE SEQUENCE [LARGE SCALE GENOMIC DNA]</scope>
    <source>
        <strain evidence="17 18">ATCC 29799</strain>
    </source>
</reference>
<dbReference type="Proteomes" id="UP000003639">
    <property type="component" value="Unassembled WGS sequence"/>
</dbReference>
<dbReference type="AlphaFoldDB" id="A6NX01"/>
<name>A6NX01_9FIRM</name>
<dbReference type="FunFam" id="3.30.70.20:FF:000035">
    <property type="entry name" value="Iron hydrogenase 1"/>
    <property type="match status" value="1"/>
</dbReference>
<dbReference type="PROSITE" id="PS51085">
    <property type="entry name" value="2FE2S_FER_2"/>
    <property type="match status" value="1"/>
</dbReference>
<dbReference type="eggNOG" id="COG3383">
    <property type="taxonomic scope" value="Bacteria"/>
</dbReference>
<dbReference type="Gene3D" id="3.40.950.10">
    <property type="entry name" value="Fe-only Hydrogenase (Larger Subunit), Chain L, domain 3"/>
    <property type="match status" value="1"/>
</dbReference>
<dbReference type="InterPro" id="IPR013352">
    <property type="entry name" value="Fe_hydrogenase_subset"/>
</dbReference>
<dbReference type="InterPro" id="IPR019574">
    <property type="entry name" value="NADH_UbQ_OxRdtase_Gsu_4Fe4S-bd"/>
</dbReference>
<dbReference type="eggNOG" id="COG4624">
    <property type="taxonomic scope" value="Bacteria"/>
</dbReference>
<keyword evidence="8" id="KW-1278">Translocase</keyword>
<comment type="cofactor">
    <cofactor evidence="13">
        <name>[2Fe-2S] cluster</name>
        <dbReference type="ChEBI" id="CHEBI:190135"/>
    </cofactor>
</comment>
<dbReference type="Pfam" id="PF02906">
    <property type="entry name" value="Fe_hyd_lg_C"/>
    <property type="match status" value="1"/>
</dbReference>
<evidence type="ECO:0000256" key="13">
    <source>
        <dbReference type="ARBA" id="ARBA00034078"/>
    </source>
</evidence>
<evidence type="ECO:0000259" key="15">
    <source>
        <dbReference type="PROSITE" id="PS51379"/>
    </source>
</evidence>
<dbReference type="GO" id="GO:0051539">
    <property type="term" value="F:4 iron, 4 sulfur cluster binding"/>
    <property type="evidence" value="ECO:0007669"/>
    <property type="project" value="UniProtKB-KW"/>
</dbReference>
<evidence type="ECO:0000256" key="12">
    <source>
        <dbReference type="ARBA" id="ARBA00023136"/>
    </source>
</evidence>
<feature type="domain" description="4Fe-4S ferredoxin-type" evidence="15">
    <location>
        <begin position="184"/>
        <end position="213"/>
    </location>
</feature>
<dbReference type="InterPro" id="IPR017896">
    <property type="entry name" value="4Fe4S_Fe-S-bd"/>
</dbReference>
<keyword evidence="12" id="KW-0472">Membrane</keyword>
<keyword evidence="7" id="KW-0677">Repeat</keyword>
<evidence type="ECO:0000313" key="18">
    <source>
        <dbReference type="Proteomes" id="UP000003639"/>
    </source>
</evidence>
<dbReference type="InterPro" id="IPR003149">
    <property type="entry name" value="Fe_hydrogenase_ssu"/>
</dbReference>
<dbReference type="EC" id="1.12.-.-" evidence="17"/>
<dbReference type="PANTHER" id="PTHR11615">
    <property type="entry name" value="NITRATE, FORMATE, IRON DEHYDROGENASE"/>
    <property type="match status" value="1"/>
</dbReference>
<dbReference type="InterPro" id="IPR009016">
    <property type="entry name" value="Fe_hydrogenase"/>
</dbReference>
<reference evidence="17 18" key="1">
    <citation type="submission" date="2007-04" db="EMBL/GenBank/DDBJ databases">
        <authorList>
            <person name="Fulton L."/>
            <person name="Clifton S."/>
            <person name="Fulton B."/>
            <person name="Xu J."/>
            <person name="Minx P."/>
            <person name="Pepin K.H."/>
            <person name="Johnson M."/>
            <person name="Thiruvilangam P."/>
            <person name="Bhonagiri V."/>
            <person name="Nash W.E."/>
            <person name="Mardis E.R."/>
            <person name="Wilson R.K."/>
        </authorList>
    </citation>
    <scope>NUCLEOTIDE SEQUENCE [LARGE SCALE GENOMIC DNA]</scope>
    <source>
        <strain evidence="17 18">ATCC 29799</strain>
    </source>
</reference>
<dbReference type="Gene3D" id="3.10.20.740">
    <property type="match status" value="1"/>
</dbReference>
<keyword evidence="17" id="KW-0560">Oxidoreductase</keyword>
<dbReference type="FunFam" id="3.10.20.740:FF:000004">
    <property type="entry name" value="NADH-quinone oxidoreductase"/>
    <property type="match status" value="1"/>
</dbReference>
<keyword evidence="10" id="KW-0411">Iron-sulfur</keyword>
<dbReference type="InterPro" id="IPR036991">
    <property type="entry name" value="Fe_hydrogenase_ssu_sf"/>
</dbReference>
<evidence type="ECO:0000259" key="16">
    <source>
        <dbReference type="PROSITE" id="PS51839"/>
    </source>
</evidence>
<dbReference type="InterPro" id="IPR049830">
    <property type="entry name" value="HndD"/>
</dbReference>
<dbReference type="SMART" id="SM00929">
    <property type="entry name" value="NADH-G_4Fe-4S_3"/>
    <property type="match status" value="1"/>
</dbReference>
<comment type="subcellular location">
    <subcellularLocation>
        <location evidence="2">Membrane</location>
    </subcellularLocation>
</comment>
<dbReference type="SMART" id="SM00902">
    <property type="entry name" value="Fe_hyd_SSU"/>
    <property type="match status" value="1"/>
</dbReference>
<dbReference type="NCBIfam" id="TIGR02512">
    <property type="entry name" value="FeFe_hydrog_A"/>
    <property type="match status" value="1"/>
</dbReference>
<dbReference type="Pfam" id="PF13510">
    <property type="entry name" value="Fer2_4"/>
    <property type="match status" value="1"/>
</dbReference>
<keyword evidence="11" id="KW-0520">NAD</keyword>
<dbReference type="GO" id="GO:0016020">
    <property type="term" value="C:membrane"/>
    <property type="evidence" value="ECO:0007669"/>
    <property type="project" value="UniProtKB-SubCell"/>
</dbReference>
<dbReference type="STRING" id="411467.BACCAP_02746"/>
<comment type="similarity">
    <text evidence="3">Belongs to the complex I 75 kDa subunit family.</text>
</comment>
<evidence type="ECO:0000256" key="8">
    <source>
        <dbReference type="ARBA" id="ARBA00022967"/>
    </source>
</evidence>
<evidence type="ECO:0000256" key="10">
    <source>
        <dbReference type="ARBA" id="ARBA00023014"/>
    </source>
</evidence>
<comment type="caution">
    <text evidence="17">The sequence shown here is derived from an EMBL/GenBank/DDBJ whole genome shotgun (WGS) entry which is preliminary data.</text>
</comment>
<evidence type="ECO:0000259" key="14">
    <source>
        <dbReference type="PROSITE" id="PS51085"/>
    </source>
</evidence>
<dbReference type="Gene3D" id="3.30.70.20">
    <property type="match status" value="1"/>
</dbReference>
<dbReference type="Gene3D" id="4.10.260.20">
    <property type="entry name" value="Iron hydrogenase, small subunit"/>
    <property type="match status" value="1"/>
</dbReference>
<dbReference type="GO" id="GO:0051537">
    <property type="term" value="F:2 iron, 2 sulfur cluster binding"/>
    <property type="evidence" value="ECO:0007669"/>
    <property type="project" value="UniProtKB-KW"/>
</dbReference>
<feature type="domain" description="2Fe-2S ferredoxin-type" evidence="14">
    <location>
        <begin position="4"/>
        <end position="82"/>
    </location>
</feature>
<organism evidence="17 18">
    <name type="scientific">Pseudoflavonifractor capillosus ATCC 29799</name>
    <dbReference type="NCBI Taxonomy" id="411467"/>
    <lineage>
        <taxon>Bacteria</taxon>
        <taxon>Bacillati</taxon>
        <taxon>Bacillota</taxon>
        <taxon>Clostridia</taxon>
        <taxon>Eubacteriales</taxon>
        <taxon>Oscillospiraceae</taxon>
        <taxon>Pseudoflavonifractor</taxon>
    </lineage>
</organism>
<evidence type="ECO:0000313" key="17">
    <source>
        <dbReference type="EMBL" id="EDM99349.1"/>
    </source>
</evidence>
<evidence type="ECO:0000256" key="1">
    <source>
        <dbReference type="ARBA" id="ARBA00001966"/>
    </source>
</evidence>
<evidence type="ECO:0000256" key="9">
    <source>
        <dbReference type="ARBA" id="ARBA00023004"/>
    </source>
</evidence>
<keyword evidence="5" id="KW-0001">2Fe-2S</keyword>
<accession>A6NX01</accession>
<dbReference type="GO" id="GO:0005506">
    <property type="term" value="F:iron ion binding"/>
    <property type="evidence" value="ECO:0007669"/>
    <property type="project" value="InterPro"/>
</dbReference>
<dbReference type="InterPro" id="IPR001041">
    <property type="entry name" value="2Fe-2S_ferredoxin-type"/>
</dbReference>
<dbReference type="Pfam" id="PF02256">
    <property type="entry name" value="Fe_hyd_SSU"/>
    <property type="match status" value="1"/>
</dbReference>
<feature type="domain" description="4Fe-4S ferredoxin-type" evidence="15">
    <location>
        <begin position="141"/>
        <end position="160"/>
    </location>
</feature>
<dbReference type="NCBIfam" id="NF040763">
    <property type="entry name" value="FeFe_hydrog_A6"/>
    <property type="match status" value="1"/>
</dbReference>
<dbReference type="Pfam" id="PF00037">
    <property type="entry name" value="Fer4"/>
    <property type="match status" value="1"/>
</dbReference>
<keyword evidence="6" id="KW-0479">Metal-binding</keyword>
<dbReference type="GO" id="GO:0008901">
    <property type="term" value="F:ferredoxin hydrogenase activity"/>
    <property type="evidence" value="ECO:0007669"/>
    <property type="project" value="InterPro"/>
</dbReference>
<evidence type="ECO:0000256" key="7">
    <source>
        <dbReference type="ARBA" id="ARBA00022737"/>
    </source>
</evidence>
<sequence>MEQKMVNLKIDNIPVSVPAGTTVLEAARNAGIKIPSLCFLKEINEIGACRICVVEVKGAKSLVASCVYPVSEGMEVFTNTEKVRHSRQLTLELILSNHRMDCLTCSRSGRCELQDLARDLGIDAVRYAADNLPPQIEDSAPHLIRDNSKCVLCRRCTAVCRKSQEVGVIGCNDRGFATHVGCAFDRDLNEVDCVSCGQCIVACPTGALQEKDDTAKVWAALNDPTKHVVVGPAPSIRVTLGECFGMPIGTNVEGKMVTALRRLGFDKVFDVDNAADFTIMEEGTEFLHRLQNGGTLPLITSCSPGWIRFCEQHYPDMVPNLSSCKSPQQMFGTLVKTYYAEKMGINPRDIFVVSIMPCTAKKYEVRREEMRQHGWLPVDVSLTTRELGRMITRAGLLFQNLPDGEFDEMLGVSTGAATIFGASGGVMEAALRTVVEIVTKGEMKPLEFTEVRGMTGIKEASYDLPGKTVRVCVTSGLANAKKVLDGVKSGEMQYDFIEIMACPGGCINGGGQPIQHADVRNWTDIRSLRAKALYTQDEGMTYRRSHENPIVQQVYKEYLGEPGGHRAHELLHTTYVPQKRYRTE</sequence>
<gene>
    <name evidence="17" type="ORF">BACCAP_02746</name>
</gene>
<dbReference type="PROSITE" id="PS51379">
    <property type="entry name" value="4FE4S_FER_2"/>
    <property type="match status" value="2"/>
</dbReference>
<evidence type="ECO:0000256" key="6">
    <source>
        <dbReference type="ARBA" id="ARBA00022723"/>
    </source>
</evidence>
<keyword evidence="18" id="KW-1185">Reference proteome</keyword>
<dbReference type="EMBL" id="AAXG02000019">
    <property type="protein sequence ID" value="EDM99349.1"/>
    <property type="molecule type" value="Genomic_DNA"/>
</dbReference>
<comment type="cofactor">
    <cofactor evidence="1">
        <name>[4Fe-4S] cluster</name>
        <dbReference type="ChEBI" id="CHEBI:49883"/>
    </cofactor>
</comment>
<evidence type="ECO:0000256" key="5">
    <source>
        <dbReference type="ARBA" id="ARBA00022714"/>
    </source>
</evidence>
<proteinExistence type="inferred from homology"/>
<dbReference type="SUPFAM" id="SSF54862">
    <property type="entry name" value="4Fe-4S ferredoxins"/>
    <property type="match status" value="1"/>
</dbReference>
<evidence type="ECO:0000256" key="3">
    <source>
        <dbReference type="ARBA" id="ARBA00005404"/>
    </source>
</evidence>
<dbReference type="PROSITE" id="PS00198">
    <property type="entry name" value="4FE4S_FER_1"/>
    <property type="match status" value="1"/>
</dbReference>
<dbReference type="SUPFAM" id="SSF54292">
    <property type="entry name" value="2Fe-2S ferredoxin-like"/>
    <property type="match status" value="1"/>
</dbReference>
<dbReference type="OrthoDB" id="9805142at2"/>
<dbReference type="Pfam" id="PF10588">
    <property type="entry name" value="NADH-G_4Fe-4S_3"/>
    <property type="match status" value="1"/>
</dbReference>
<dbReference type="InterPro" id="IPR017900">
    <property type="entry name" value="4Fe4S_Fe_S_CS"/>
</dbReference>
<dbReference type="Gene3D" id="3.40.50.1780">
    <property type="match status" value="1"/>
</dbReference>
<dbReference type="CDD" id="cd00207">
    <property type="entry name" value="fer2"/>
    <property type="match status" value="1"/>
</dbReference>
<feature type="domain" description="4Fe-4S His(Cys)3-ligated-type" evidence="16">
    <location>
        <begin position="82"/>
        <end position="121"/>
    </location>
</feature>
<dbReference type="InterPro" id="IPR050340">
    <property type="entry name" value="Cytosolic_Fe-S_CAF"/>
</dbReference>
<evidence type="ECO:0000256" key="2">
    <source>
        <dbReference type="ARBA" id="ARBA00004370"/>
    </source>
</evidence>
<keyword evidence="4" id="KW-0004">4Fe-4S</keyword>
<keyword evidence="9" id="KW-0408">Iron</keyword>